<dbReference type="Proteomes" id="UP001056539">
    <property type="component" value="Chromosome"/>
</dbReference>
<feature type="transmembrane region" description="Helical" evidence="7">
    <location>
        <begin position="420"/>
        <end position="438"/>
    </location>
</feature>
<organism evidence="8 9">
    <name type="scientific">Thermospira aquatica</name>
    <dbReference type="NCBI Taxonomy" id="2828656"/>
    <lineage>
        <taxon>Bacteria</taxon>
        <taxon>Pseudomonadati</taxon>
        <taxon>Spirochaetota</taxon>
        <taxon>Spirochaetia</taxon>
        <taxon>Brevinematales</taxon>
        <taxon>Thermospiraceae</taxon>
        <taxon>Thermospira</taxon>
    </lineage>
</organism>
<feature type="transmembrane region" description="Helical" evidence="7">
    <location>
        <begin position="109"/>
        <end position="129"/>
    </location>
</feature>
<dbReference type="KEGG" id="taqu:KDW03_06660"/>
<evidence type="ECO:0000313" key="9">
    <source>
        <dbReference type="Proteomes" id="UP001056539"/>
    </source>
</evidence>
<evidence type="ECO:0000256" key="3">
    <source>
        <dbReference type="ARBA" id="ARBA00022692"/>
    </source>
</evidence>
<evidence type="ECO:0000256" key="7">
    <source>
        <dbReference type="SAM" id="Phobius"/>
    </source>
</evidence>
<protein>
    <submittedName>
        <fullName evidence="8">LptF/LptG family permease</fullName>
    </submittedName>
</protein>
<evidence type="ECO:0000256" key="6">
    <source>
        <dbReference type="SAM" id="Coils"/>
    </source>
</evidence>
<feature type="transmembrane region" description="Helical" evidence="7">
    <location>
        <begin position="20"/>
        <end position="41"/>
    </location>
</feature>
<keyword evidence="6" id="KW-0175">Coiled coil</keyword>
<keyword evidence="5 7" id="KW-0472">Membrane</keyword>
<reference evidence="8" key="1">
    <citation type="submission" date="2021-04" db="EMBL/GenBank/DDBJ databases">
        <authorList>
            <person name="Postec A."/>
        </authorList>
    </citation>
    <scope>NUCLEOTIDE SEQUENCE</scope>
    <source>
        <strain evidence="8">F1F22</strain>
    </source>
</reference>
<reference evidence="8" key="2">
    <citation type="submission" date="2022-06" db="EMBL/GenBank/DDBJ databases">
        <title>Thermospira aquatica gen. nov., sp. nov.</title>
        <authorList>
            <person name="Ben Ali Gam Z."/>
            <person name="Labat M."/>
        </authorList>
    </citation>
    <scope>NUCLEOTIDE SEQUENCE</scope>
    <source>
        <strain evidence="8">F1F22</strain>
    </source>
</reference>
<feature type="transmembrane region" description="Helical" evidence="7">
    <location>
        <begin position="61"/>
        <end position="88"/>
    </location>
</feature>
<evidence type="ECO:0000256" key="5">
    <source>
        <dbReference type="ARBA" id="ARBA00023136"/>
    </source>
</evidence>
<dbReference type="RefSeq" id="WP_271434311.1">
    <property type="nucleotide sequence ID" value="NZ_CP073355.1"/>
</dbReference>
<dbReference type="Pfam" id="PF03739">
    <property type="entry name" value="LptF_LptG"/>
    <property type="match status" value="2"/>
</dbReference>
<feature type="transmembrane region" description="Helical" evidence="7">
    <location>
        <begin position="390"/>
        <end position="408"/>
    </location>
</feature>
<evidence type="ECO:0000256" key="4">
    <source>
        <dbReference type="ARBA" id="ARBA00022989"/>
    </source>
</evidence>
<feature type="coiled-coil region" evidence="6">
    <location>
        <begin position="292"/>
        <end position="346"/>
    </location>
</feature>
<feature type="transmembrane region" description="Helical" evidence="7">
    <location>
        <begin position="362"/>
        <end position="383"/>
    </location>
</feature>
<name>A0AAX3BA92_9SPIR</name>
<proteinExistence type="predicted"/>
<keyword evidence="4 7" id="KW-1133">Transmembrane helix</keyword>
<dbReference type="EMBL" id="CP073355">
    <property type="protein sequence ID" value="URA09187.1"/>
    <property type="molecule type" value="Genomic_DNA"/>
</dbReference>
<dbReference type="InterPro" id="IPR005495">
    <property type="entry name" value="LptG/LptF_permease"/>
</dbReference>
<sequence>MKSIGSLARQYLWSTYDRYFYKTLIPSFLVGFVFVTLFQGIVELYNLIQLYIKSNVPLKNIFLMTVNLVPFLATITLPLGVPFGYILAMGRLSRDSEIIALRACGVSNFRIVLPGLVFAVFLTLFAWVFNNFIGYPATKSYILLRAQSEREKPIVQLKNQAFLSVGKYQLKFDRSITFENLEVLLNVQLVDLPGKRTIMAEKGRLYKDPESANNYVIKLQNGSISEIQEIENEMGRKEQKMFIVSFRYLTVYIPISVEGFNIRTLPESMSVWELKKQIEEEIKKNTSWQSFLREEKELLEDEKKIQRELKNLAKLVPDPAQRKAREQELKTQLDETKRKQKDLVRQVRSVMPRERMSLMEKYSFPAAILVFALLCVFLGMFLPRGGRNENLGIAMIVMIVYYGIWMGMRRLIEAQQGDPWLVWVPNLVYLVVGLGVMMKKIRE</sequence>
<gene>
    <name evidence="8" type="ORF">KDW03_06660</name>
</gene>
<keyword evidence="2" id="KW-1003">Cell membrane</keyword>
<comment type="subcellular location">
    <subcellularLocation>
        <location evidence="1">Cell membrane</location>
        <topology evidence="1">Multi-pass membrane protein</topology>
    </subcellularLocation>
</comment>
<dbReference type="GO" id="GO:0043190">
    <property type="term" value="C:ATP-binding cassette (ABC) transporter complex"/>
    <property type="evidence" value="ECO:0007669"/>
    <property type="project" value="TreeGrafter"/>
</dbReference>
<evidence type="ECO:0000313" key="8">
    <source>
        <dbReference type="EMBL" id="URA09187.1"/>
    </source>
</evidence>
<evidence type="ECO:0000256" key="1">
    <source>
        <dbReference type="ARBA" id="ARBA00004651"/>
    </source>
</evidence>
<dbReference type="GO" id="GO:0015920">
    <property type="term" value="P:lipopolysaccharide transport"/>
    <property type="evidence" value="ECO:0007669"/>
    <property type="project" value="TreeGrafter"/>
</dbReference>
<keyword evidence="9" id="KW-1185">Reference proteome</keyword>
<dbReference type="PANTHER" id="PTHR33529">
    <property type="entry name" value="SLR0882 PROTEIN-RELATED"/>
    <property type="match status" value="1"/>
</dbReference>
<dbReference type="AlphaFoldDB" id="A0AAX3BA92"/>
<evidence type="ECO:0000256" key="2">
    <source>
        <dbReference type="ARBA" id="ARBA00022475"/>
    </source>
</evidence>
<dbReference type="PANTHER" id="PTHR33529:SF6">
    <property type="entry name" value="YJGP_YJGQ FAMILY PERMEASE"/>
    <property type="match status" value="1"/>
</dbReference>
<keyword evidence="3 7" id="KW-0812">Transmembrane</keyword>
<accession>A0AAX3BA92</accession>